<organism evidence="2 3">
    <name type="scientific">Plectosphaerella plurivora</name>
    <dbReference type="NCBI Taxonomy" id="936078"/>
    <lineage>
        <taxon>Eukaryota</taxon>
        <taxon>Fungi</taxon>
        <taxon>Dikarya</taxon>
        <taxon>Ascomycota</taxon>
        <taxon>Pezizomycotina</taxon>
        <taxon>Sordariomycetes</taxon>
        <taxon>Hypocreomycetidae</taxon>
        <taxon>Glomerellales</taxon>
        <taxon>Plectosphaerellaceae</taxon>
        <taxon>Plectosphaerella</taxon>
    </lineage>
</organism>
<proteinExistence type="predicted"/>
<feature type="transmembrane region" description="Helical" evidence="1">
    <location>
        <begin position="66"/>
        <end position="87"/>
    </location>
</feature>
<comment type="caution">
    <text evidence="2">The sequence shown here is derived from an EMBL/GenBank/DDBJ whole genome shotgun (WGS) entry which is preliminary data.</text>
</comment>
<accession>A0A9P8VLW4</accession>
<sequence>MRYTSRSDVMGTMPADPWRIGFGLPFLLVLLFLGSLGFAVGHHIYYSHLGGNVVRSADQQAWALRLGTAAAFLVKSGLVSAVGIVGVQQIWLTLRKKAVSIATIDSMFSVLGHPTVLMLAFVSWLLPAMAQLTNTTAMGSVPTVNFTNGSPWVNYGGWGYLQGPSNWASRVFAQTYTSSGITPYPVPYPNSSYTLSFWGPSYQCSDLDDFIGQRDKPTWNTTEFPYSSVHDAFNQTLVATHPRSIYRAIAPDFLEGEQLITPLSVRQLELQTGVYDYPKDTGPFDKYAAPGFPTTYHITHLLFSEFLAVEVVSPASSAPVVHTSLGYSTLVFCPEIGNKIEDYRRMNRSDICRNGTLARAIEDLSYNFTFSTIPYFQDDNIPVQVPITRSISENYYVYSHMPLLLAYGAGFLACSFCLVIGSVALWRNGYAATSDFSSILLTTRNADLDRLAHRHTLGSRVAAKEIGKIKVRFGRVEGPGGTYKAGFGLDGTVEPLAKGDM</sequence>
<gene>
    <name evidence="2" type="ORF">F5X68DRAFT_219306</name>
</gene>
<keyword evidence="1" id="KW-0812">Transmembrane</keyword>
<dbReference type="EMBL" id="JAGSXJ010000001">
    <property type="protein sequence ID" value="KAH6696837.1"/>
    <property type="molecule type" value="Genomic_DNA"/>
</dbReference>
<keyword evidence="1" id="KW-1133">Transmembrane helix</keyword>
<dbReference type="AlphaFoldDB" id="A0A9P8VLW4"/>
<keyword evidence="3" id="KW-1185">Reference proteome</keyword>
<evidence type="ECO:0000256" key="1">
    <source>
        <dbReference type="SAM" id="Phobius"/>
    </source>
</evidence>
<reference evidence="2" key="1">
    <citation type="journal article" date="2021" name="Nat. Commun.">
        <title>Genetic determinants of endophytism in the Arabidopsis root mycobiome.</title>
        <authorList>
            <person name="Mesny F."/>
            <person name="Miyauchi S."/>
            <person name="Thiergart T."/>
            <person name="Pickel B."/>
            <person name="Atanasova L."/>
            <person name="Karlsson M."/>
            <person name="Huettel B."/>
            <person name="Barry K.W."/>
            <person name="Haridas S."/>
            <person name="Chen C."/>
            <person name="Bauer D."/>
            <person name="Andreopoulos W."/>
            <person name="Pangilinan J."/>
            <person name="LaButti K."/>
            <person name="Riley R."/>
            <person name="Lipzen A."/>
            <person name="Clum A."/>
            <person name="Drula E."/>
            <person name="Henrissat B."/>
            <person name="Kohler A."/>
            <person name="Grigoriev I.V."/>
            <person name="Martin F.M."/>
            <person name="Hacquard S."/>
        </authorList>
    </citation>
    <scope>NUCLEOTIDE SEQUENCE</scope>
    <source>
        <strain evidence="2">MPI-SDFR-AT-0117</strain>
    </source>
</reference>
<feature type="transmembrane region" description="Helical" evidence="1">
    <location>
        <begin position="20"/>
        <end position="46"/>
    </location>
</feature>
<dbReference type="PANTHER" id="PTHR35041:SF6">
    <property type="entry name" value="FORMYLMETHIONINE DEFORMYLASE-LIKE PROTEIN-RELATED"/>
    <property type="match status" value="1"/>
</dbReference>
<name>A0A9P8VLW4_9PEZI</name>
<dbReference type="Proteomes" id="UP000770015">
    <property type="component" value="Unassembled WGS sequence"/>
</dbReference>
<dbReference type="OrthoDB" id="5322539at2759"/>
<evidence type="ECO:0000313" key="2">
    <source>
        <dbReference type="EMBL" id="KAH6696837.1"/>
    </source>
</evidence>
<feature type="transmembrane region" description="Helical" evidence="1">
    <location>
        <begin position="404"/>
        <end position="426"/>
    </location>
</feature>
<evidence type="ECO:0008006" key="4">
    <source>
        <dbReference type="Google" id="ProtNLM"/>
    </source>
</evidence>
<evidence type="ECO:0000313" key="3">
    <source>
        <dbReference type="Proteomes" id="UP000770015"/>
    </source>
</evidence>
<keyword evidence="1" id="KW-0472">Membrane</keyword>
<dbReference type="PANTHER" id="PTHR35041">
    <property type="entry name" value="MEDIATOR OF RNA POLYMERASE II TRANSCRIPTION SUBUNIT 1"/>
    <property type="match status" value="1"/>
</dbReference>
<feature type="transmembrane region" description="Helical" evidence="1">
    <location>
        <begin position="108"/>
        <end position="126"/>
    </location>
</feature>
<protein>
    <recommendedName>
        <fullName evidence="4">Transmembrane protein</fullName>
    </recommendedName>
</protein>